<dbReference type="CDD" id="cd04301">
    <property type="entry name" value="NAT_SF"/>
    <property type="match status" value="1"/>
</dbReference>
<feature type="domain" description="N-acetyltransferase" evidence="2">
    <location>
        <begin position="14"/>
        <end position="166"/>
    </location>
</feature>
<organism evidence="3 4">
    <name type="scientific">Acidovorax kalamii</name>
    <dbReference type="NCBI Taxonomy" id="2004485"/>
    <lineage>
        <taxon>Bacteria</taxon>
        <taxon>Pseudomonadati</taxon>
        <taxon>Pseudomonadota</taxon>
        <taxon>Betaproteobacteria</taxon>
        <taxon>Burkholderiales</taxon>
        <taxon>Comamonadaceae</taxon>
        <taxon>Acidovorax</taxon>
    </lineage>
</organism>
<evidence type="ECO:0000256" key="1">
    <source>
        <dbReference type="SAM" id="MobiDB-lite"/>
    </source>
</evidence>
<comment type="caution">
    <text evidence="3">The sequence shown here is derived from an EMBL/GenBank/DDBJ whole genome shotgun (WGS) entry which is preliminary data.</text>
</comment>
<gene>
    <name evidence="3" type="ORF">CBY09_05570</name>
</gene>
<dbReference type="PROSITE" id="PS51186">
    <property type="entry name" value="GNAT"/>
    <property type="match status" value="1"/>
</dbReference>
<dbReference type="EMBL" id="NOIG01000004">
    <property type="protein sequence ID" value="OYD51296.1"/>
    <property type="molecule type" value="Genomic_DNA"/>
</dbReference>
<proteinExistence type="predicted"/>
<protein>
    <recommendedName>
        <fullName evidence="2">N-acetyltransferase domain-containing protein</fullName>
    </recommendedName>
</protein>
<dbReference type="InterPro" id="IPR000182">
    <property type="entry name" value="GNAT_dom"/>
</dbReference>
<evidence type="ECO:0000313" key="3">
    <source>
        <dbReference type="EMBL" id="OYD51296.1"/>
    </source>
</evidence>
<name>A0A235EQG1_9BURK</name>
<dbReference type="Proteomes" id="UP000215441">
    <property type="component" value="Unassembled WGS sequence"/>
</dbReference>
<reference evidence="3 4" key="1">
    <citation type="submission" date="2017-07" db="EMBL/GenBank/DDBJ databases">
        <title>Acidovorax KNDSW TSA 6 genome sequence and assembly.</title>
        <authorList>
            <person name="Mayilraj S."/>
        </authorList>
    </citation>
    <scope>NUCLEOTIDE SEQUENCE [LARGE SCALE GENOMIC DNA]</scope>
    <source>
        <strain evidence="3 4">KNDSW-TSA6</strain>
    </source>
</reference>
<dbReference type="AlphaFoldDB" id="A0A235EQG1"/>
<sequence length="189" mass="21259">MWCEWGLSPLPMGMRLRAVGEEDLPFLRALYRTVRDPELAMTVWTESQKQAFSDSQFALQDKHYRSHYPGALFLVAEYEGERVGRLYLGTAPGPLRLMDIALMPAARGRGWGAALVHAVLERADREGRETLLFVEASNPAYGLYVREGFVPEAVEGVYVRMRRPASQVWSQGDVPKSQLPPENPSRLPG</sequence>
<feature type="region of interest" description="Disordered" evidence="1">
    <location>
        <begin position="169"/>
        <end position="189"/>
    </location>
</feature>
<dbReference type="Pfam" id="PF00583">
    <property type="entry name" value="Acetyltransf_1"/>
    <property type="match status" value="1"/>
</dbReference>
<dbReference type="GO" id="GO:0016747">
    <property type="term" value="F:acyltransferase activity, transferring groups other than amino-acyl groups"/>
    <property type="evidence" value="ECO:0007669"/>
    <property type="project" value="InterPro"/>
</dbReference>
<accession>A0A235EQG1</accession>
<dbReference type="Gene3D" id="3.40.630.30">
    <property type="match status" value="1"/>
</dbReference>
<dbReference type="SUPFAM" id="SSF55729">
    <property type="entry name" value="Acyl-CoA N-acyltransferases (Nat)"/>
    <property type="match status" value="1"/>
</dbReference>
<evidence type="ECO:0000259" key="2">
    <source>
        <dbReference type="PROSITE" id="PS51186"/>
    </source>
</evidence>
<dbReference type="InterPro" id="IPR016181">
    <property type="entry name" value="Acyl_CoA_acyltransferase"/>
</dbReference>
<evidence type="ECO:0000313" key="4">
    <source>
        <dbReference type="Proteomes" id="UP000215441"/>
    </source>
</evidence>
<keyword evidence="4" id="KW-1185">Reference proteome</keyword>
<dbReference type="OrthoDB" id="5525374at2"/>